<evidence type="ECO:0000256" key="5">
    <source>
        <dbReference type="SAM" id="Phobius"/>
    </source>
</evidence>
<reference evidence="6 7" key="1">
    <citation type="submission" date="2016-10" db="EMBL/GenBank/DDBJ databases">
        <authorList>
            <person name="de Groot N.N."/>
        </authorList>
    </citation>
    <scope>NUCLEOTIDE SEQUENCE [LARGE SCALE GENOMIC DNA]</scope>
    <source>
        <strain evidence="6 7">DSM 23126</strain>
    </source>
</reference>
<comment type="subcellular location">
    <subcellularLocation>
        <location evidence="1">Membrane</location>
        <topology evidence="1">Multi-pass membrane protein</topology>
    </subcellularLocation>
</comment>
<dbReference type="InterPro" id="IPR052556">
    <property type="entry name" value="PolySynth_Transporter"/>
</dbReference>
<feature type="transmembrane region" description="Helical" evidence="5">
    <location>
        <begin position="25"/>
        <end position="43"/>
    </location>
</feature>
<keyword evidence="7" id="KW-1185">Reference proteome</keyword>
<protein>
    <submittedName>
        <fullName evidence="6">Membrane protein involved in the export of O-antigen and teichoic acid</fullName>
    </submittedName>
</protein>
<dbReference type="STRING" id="1122204.SAMN05421781_1417"/>
<evidence type="ECO:0000313" key="6">
    <source>
        <dbReference type="EMBL" id="SDW43552.1"/>
    </source>
</evidence>
<feature type="transmembrane region" description="Helical" evidence="5">
    <location>
        <begin position="294"/>
        <end position="316"/>
    </location>
</feature>
<feature type="transmembrane region" description="Helical" evidence="5">
    <location>
        <begin position="149"/>
        <end position="169"/>
    </location>
</feature>
<feature type="transmembrane region" description="Helical" evidence="5">
    <location>
        <begin position="363"/>
        <end position="383"/>
    </location>
</feature>
<keyword evidence="2 5" id="KW-0812">Transmembrane</keyword>
<dbReference type="CDD" id="cd13128">
    <property type="entry name" value="MATE_Wzx_like"/>
    <property type="match status" value="1"/>
</dbReference>
<sequence length="439" mass="49608">MTLGGSLSRFKNMFFNASWIMFERFFRMAANFFVVIMVARFLGPDQFGVINYLLAVVNILGPITALGMVGVLVRDLVKNPEQQNEMLGTSFVLKFVAALICSLALVVFSIFYETDPLLIWFTVVFSLSLLFKPFENVKLYYESIVKSKYVALSESMVIIVFATLKVVLVLMQAELLYFVLVYAGEVAMMSFAKIIFLRKNDMSLLSWRFKPSLVRPLLARSLPLIFSSMAAAIYMKVDQVMLRFIIDEAAVGVYAVAARMSEIWYFIPIAVVTSVFPALIKLREKDSVRYYRRLQAVFDILFLLAFSLALVVTFISEPFINIAFGDEYSASATILSIHIWAGIFAFMRQGLSKWLINENYLKFSLYSQGGGAIINIALNFVLIPLYAGIGAAIATISAFFISAYLVCFFTKKTRPIAFMMTKSFTAPFRVRSIIRNLKS</sequence>
<feature type="transmembrane region" description="Helical" evidence="5">
    <location>
        <begin position="118"/>
        <end position="137"/>
    </location>
</feature>
<dbReference type="Pfam" id="PF01943">
    <property type="entry name" value="Polysacc_synt"/>
    <property type="match status" value="1"/>
</dbReference>
<keyword evidence="3 5" id="KW-1133">Transmembrane helix</keyword>
<feature type="transmembrane region" description="Helical" evidence="5">
    <location>
        <begin position="49"/>
        <end position="71"/>
    </location>
</feature>
<feature type="transmembrane region" description="Helical" evidence="5">
    <location>
        <begin position="91"/>
        <end position="112"/>
    </location>
</feature>
<gene>
    <name evidence="6" type="ORF">SAMN05421781_1417</name>
</gene>
<name>A0A1H2TI47_9BACI</name>
<dbReference type="PANTHER" id="PTHR43424:SF1">
    <property type="entry name" value="LOCUS PUTATIVE PROTEIN 1-RELATED"/>
    <property type="match status" value="1"/>
</dbReference>
<organism evidence="6 7">
    <name type="scientific">Marinococcus luteus</name>
    <dbReference type="NCBI Taxonomy" id="1122204"/>
    <lineage>
        <taxon>Bacteria</taxon>
        <taxon>Bacillati</taxon>
        <taxon>Bacillota</taxon>
        <taxon>Bacilli</taxon>
        <taxon>Bacillales</taxon>
        <taxon>Bacillaceae</taxon>
        <taxon>Marinococcus</taxon>
    </lineage>
</organism>
<feature type="transmembrane region" description="Helical" evidence="5">
    <location>
        <begin position="263"/>
        <end position="282"/>
    </location>
</feature>
<dbReference type="Proteomes" id="UP000199488">
    <property type="component" value="Unassembled WGS sequence"/>
</dbReference>
<dbReference type="EMBL" id="FNNC01000002">
    <property type="protein sequence ID" value="SDW43552.1"/>
    <property type="molecule type" value="Genomic_DNA"/>
</dbReference>
<evidence type="ECO:0000256" key="2">
    <source>
        <dbReference type="ARBA" id="ARBA00022692"/>
    </source>
</evidence>
<accession>A0A1H2TI47</accession>
<feature type="transmembrane region" description="Helical" evidence="5">
    <location>
        <begin position="217"/>
        <end position="235"/>
    </location>
</feature>
<evidence type="ECO:0000256" key="3">
    <source>
        <dbReference type="ARBA" id="ARBA00022989"/>
    </source>
</evidence>
<evidence type="ECO:0000313" key="7">
    <source>
        <dbReference type="Proteomes" id="UP000199488"/>
    </source>
</evidence>
<feature type="transmembrane region" description="Helical" evidence="5">
    <location>
        <begin position="175"/>
        <end position="196"/>
    </location>
</feature>
<dbReference type="PANTHER" id="PTHR43424">
    <property type="entry name" value="LOCUS PUTATIVE PROTEIN 1-RELATED"/>
    <property type="match status" value="1"/>
</dbReference>
<feature type="transmembrane region" description="Helical" evidence="5">
    <location>
        <begin position="389"/>
        <end position="410"/>
    </location>
</feature>
<dbReference type="GO" id="GO:0016020">
    <property type="term" value="C:membrane"/>
    <property type="evidence" value="ECO:0007669"/>
    <property type="project" value="UniProtKB-SubCell"/>
</dbReference>
<dbReference type="InterPro" id="IPR002797">
    <property type="entry name" value="Polysacc_synth"/>
</dbReference>
<dbReference type="AlphaFoldDB" id="A0A1H2TI47"/>
<feature type="transmembrane region" description="Helical" evidence="5">
    <location>
        <begin position="328"/>
        <end position="351"/>
    </location>
</feature>
<keyword evidence="4 5" id="KW-0472">Membrane</keyword>
<evidence type="ECO:0000256" key="4">
    <source>
        <dbReference type="ARBA" id="ARBA00023136"/>
    </source>
</evidence>
<proteinExistence type="predicted"/>
<dbReference type="OrthoDB" id="5240734at2"/>
<evidence type="ECO:0000256" key="1">
    <source>
        <dbReference type="ARBA" id="ARBA00004141"/>
    </source>
</evidence>